<organism evidence="1">
    <name type="scientific">Tanacetum cinerariifolium</name>
    <name type="common">Dalmatian daisy</name>
    <name type="synonym">Chrysanthemum cinerariifolium</name>
    <dbReference type="NCBI Taxonomy" id="118510"/>
    <lineage>
        <taxon>Eukaryota</taxon>
        <taxon>Viridiplantae</taxon>
        <taxon>Streptophyta</taxon>
        <taxon>Embryophyta</taxon>
        <taxon>Tracheophyta</taxon>
        <taxon>Spermatophyta</taxon>
        <taxon>Magnoliopsida</taxon>
        <taxon>eudicotyledons</taxon>
        <taxon>Gunneridae</taxon>
        <taxon>Pentapetalae</taxon>
        <taxon>asterids</taxon>
        <taxon>campanulids</taxon>
        <taxon>Asterales</taxon>
        <taxon>Asteraceae</taxon>
        <taxon>Asteroideae</taxon>
        <taxon>Anthemideae</taxon>
        <taxon>Anthemidinae</taxon>
        <taxon>Tanacetum</taxon>
    </lineage>
</organism>
<reference evidence="1" key="1">
    <citation type="journal article" date="2019" name="Sci. Rep.">
        <title>Draft genome of Tanacetum cinerariifolium, the natural source of mosquito coil.</title>
        <authorList>
            <person name="Yamashiro T."/>
            <person name="Shiraishi A."/>
            <person name="Satake H."/>
            <person name="Nakayama K."/>
        </authorList>
    </citation>
    <scope>NUCLEOTIDE SEQUENCE</scope>
</reference>
<dbReference type="AlphaFoldDB" id="A0A699RQ70"/>
<proteinExistence type="predicted"/>
<sequence length="65" mass="7366">MKRNKAYLVDYQDFNGGPVAFGGSKGQITEMCDKKNKVLFTNTECLVLSPDFRLPDENLILLRVL</sequence>
<feature type="non-terminal residue" evidence="1">
    <location>
        <position position="65"/>
    </location>
</feature>
<comment type="caution">
    <text evidence="1">The sequence shown here is derived from an EMBL/GenBank/DDBJ whole genome shotgun (WGS) entry which is preliminary data.</text>
</comment>
<dbReference type="EMBL" id="BKCJ011113451">
    <property type="protein sequence ID" value="GFC88023.1"/>
    <property type="molecule type" value="Genomic_DNA"/>
</dbReference>
<evidence type="ECO:0000313" key="1">
    <source>
        <dbReference type="EMBL" id="GFC88023.1"/>
    </source>
</evidence>
<accession>A0A699RQ70</accession>
<protein>
    <submittedName>
        <fullName evidence="1">Ribonuclease H-like domain-containing protein</fullName>
    </submittedName>
</protein>
<gene>
    <name evidence="1" type="ORF">Tci_859993</name>
</gene>
<name>A0A699RQ70_TANCI</name>